<proteinExistence type="predicted"/>
<dbReference type="RefSeq" id="WP_279332937.1">
    <property type="nucleotide sequence ID" value="NZ_CP121682.1"/>
</dbReference>
<protein>
    <recommendedName>
        <fullName evidence="2">ApeI dehydratase-like domain-containing protein</fullName>
    </recommendedName>
</protein>
<gene>
    <name evidence="3" type="ORF">PYS65_07085</name>
</gene>
<evidence type="ECO:0000256" key="1">
    <source>
        <dbReference type="SAM" id="MobiDB-lite"/>
    </source>
</evidence>
<keyword evidence="4" id="KW-1185">Reference proteome</keyword>
<name>A0ABY8JX11_9ACTN</name>
<evidence type="ECO:0000259" key="2">
    <source>
        <dbReference type="Pfam" id="PF22818"/>
    </source>
</evidence>
<feature type="region of interest" description="Disordered" evidence="1">
    <location>
        <begin position="1"/>
        <end position="20"/>
    </location>
</feature>
<dbReference type="Pfam" id="PF22818">
    <property type="entry name" value="ApeI-like"/>
    <property type="match status" value="1"/>
</dbReference>
<accession>A0ABY8JX11</accession>
<feature type="domain" description="ApeI dehydratase-like" evidence="2">
    <location>
        <begin position="40"/>
        <end position="123"/>
    </location>
</feature>
<reference evidence="3 4" key="1">
    <citation type="submission" date="2023-03" db="EMBL/GenBank/DDBJ databases">
        <authorList>
            <person name="Mo P."/>
        </authorList>
    </citation>
    <scope>NUCLEOTIDE SEQUENCE [LARGE SCALE GENOMIC DNA]</scope>
    <source>
        <strain evidence="3 4">HUAS 5</strain>
    </source>
</reference>
<evidence type="ECO:0000313" key="3">
    <source>
        <dbReference type="EMBL" id="WGD39918.1"/>
    </source>
</evidence>
<organism evidence="3 4">
    <name type="scientific">Streptomyces cathayae</name>
    <dbReference type="NCBI Taxonomy" id="3031124"/>
    <lineage>
        <taxon>Bacteria</taxon>
        <taxon>Bacillati</taxon>
        <taxon>Actinomycetota</taxon>
        <taxon>Actinomycetes</taxon>
        <taxon>Kitasatosporales</taxon>
        <taxon>Streptomycetaceae</taxon>
        <taxon>Streptomyces</taxon>
    </lineage>
</organism>
<dbReference type="Proteomes" id="UP001216440">
    <property type="component" value="Chromosome"/>
</dbReference>
<evidence type="ECO:0000313" key="4">
    <source>
        <dbReference type="Proteomes" id="UP001216440"/>
    </source>
</evidence>
<dbReference type="InterPro" id="IPR054545">
    <property type="entry name" value="ApeI-like"/>
</dbReference>
<sequence length="151" mass="15901">MDVLAETRPGAPAPAVTRSGPRAAGVLSGAVEALPAEKAGRTSTRFTVSVDETVLPGHYPGFPIFPGVCLVEYVHRSVLATAPAEEPAPELVAVESTRFTGPVYPGDELTADIDWKPVDGAWQCRAKIRSGRGDAASVRLRYRRGTDGAST</sequence>
<dbReference type="InterPro" id="IPR029069">
    <property type="entry name" value="HotDog_dom_sf"/>
</dbReference>
<dbReference type="SUPFAM" id="SSF54637">
    <property type="entry name" value="Thioesterase/thiol ester dehydrase-isomerase"/>
    <property type="match status" value="1"/>
</dbReference>
<dbReference type="Gene3D" id="3.10.129.10">
    <property type="entry name" value="Hotdog Thioesterase"/>
    <property type="match status" value="1"/>
</dbReference>
<dbReference type="EMBL" id="CP121682">
    <property type="protein sequence ID" value="WGD39918.1"/>
    <property type="molecule type" value="Genomic_DNA"/>
</dbReference>